<dbReference type="Proteomes" id="UP000179118">
    <property type="component" value="Unassembled WGS sequence"/>
</dbReference>
<dbReference type="GO" id="GO:0050797">
    <property type="term" value="F:thymidylate synthase (FAD) activity"/>
    <property type="evidence" value="ECO:0007669"/>
    <property type="project" value="InterPro"/>
</dbReference>
<dbReference type="AlphaFoldDB" id="A0A1G2S7Z7"/>
<comment type="caution">
    <text evidence="1">The sequence shown here is derived from an EMBL/GenBank/DDBJ whole genome shotgun (WGS) entry which is preliminary data.</text>
</comment>
<dbReference type="Gene3D" id="3.30.1360.170">
    <property type="match status" value="1"/>
</dbReference>
<protein>
    <submittedName>
        <fullName evidence="1">Uncharacterized protein</fullName>
    </submittedName>
</protein>
<gene>
    <name evidence="1" type="ORF">A3D51_01290</name>
</gene>
<dbReference type="GO" id="GO:0004799">
    <property type="term" value="F:thymidylate synthase activity"/>
    <property type="evidence" value="ECO:0007669"/>
    <property type="project" value="TreeGrafter"/>
</dbReference>
<evidence type="ECO:0000313" key="2">
    <source>
        <dbReference type="Proteomes" id="UP000179118"/>
    </source>
</evidence>
<accession>A0A1G2S7Z7</accession>
<dbReference type="GO" id="GO:0006231">
    <property type="term" value="P:dTMP biosynthetic process"/>
    <property type="evidence" value="ECO:0007669"/>
    <property type="project" value="InterPro"/>
</dbReference>
<dbReference type="InterPro" id="IPR036098">
    <property type="entry name" value="Thymidylate_synthase_ThyX_sf"/>
</dbReference>
<dbReference type="InterPro" id="IPR003669">
    <property type="entry name" value="Thymidylate_synthase_ThyX"/>
</dbReference>
<dbReference type="Pfam" id="PF02511">
    <property type="entry name" value="Thy1"/>
    <property type="match status" value="1"/>
</dbReference>
<dbReference type="GO" id="GO:0070402">
    <property type="term" value="F:NADPH binding"/>
    <property type="evidence" value="ECO:0007669"/>
    <property type="project" value="TreeGrafter"/>
</dbReference>
<dbReference type="PANTHER" id="PTHR34934:SF1">
    <property type="entry name" value="FLAVIN-DEPENDENT THYMIDYLATE SYNTHASE"/>
    <property type="match status" value="1"/>
</dbReference>
<name>A0A1G2S7Z7_9BACT</name>
<dbReference type="PROSITE" id="PS51331">
    <property type="entry name" value="THYX"/>
    <property type="match status" value="1"/>
</dbReference>
<reference evidence="1 2" key="1">
    <citation type="journal article" date="2016" name="Nat. Commun.">
        <title>Thousands of microbial genomes shed light on interconnected biogeochemical processes in an aquifer system.</title>
        <authorList>
            <person name="Anantharaman K."/>
            <person name="Brown C.T."/>
            <person name="Hug L.A."/>
            <person name="Sharon I."/>
            <person name="Castelle C.J."/>
            <person name="Probst A.J."/>
            <person name="Thomas B.C."/>
            <person name="Singh A."/>
            <person name="Wilkins M.J."/>
            <person name="Karaoz U."/>
            <person name="Brodie E.L."/>
            <person name="Williams K.H."/>
            <person name="Hubbard S.S."/>
            <person name="Banfield J.F."/>
        </authorList>
    </citation>
    <scope>NUCLEOTIDE SEQUENCE [LARGE SCALE GENOMIC DNA]</scope>
</reference>
<dbReference type="GO" id="GO:0050660">
    <property type="term" value="F:flavin adenine dinucleotide binding"/>
    <property type="evidence" value="ECO:0007669"/>
    <property type="project" value="InterPro"/>
</dbReference>
<dbReference type="PANTHER" id="PTHR34934">
    <property type="entry name" value="FLAVIN-DEPENDENT THYMIDYLATE SYNTHASE"/>
    <property type="match status" value="1"/>
</dbReference>
<sequence length="466" mass="53131">MKSSLSTLNHLEYLLPDGGKVILLDNGAIIDAEAGAMLQALHSRSAKGIEDHLFILEERGAEKFMESFYVGYGHKSIGDCGSIDIFIEGVSMLAAKAIQDNQLYCGQEASTRYIDFAAQEFRDPIGTQLSGEILETWRTFYVDSKEELLAHLRAQFPRKETENEATYEKAIAARSFDILRGFLPAGATTNLAWHTNLRQVADNLCWLRNHPLQEVRDVATGIQAVLVKHYPSSFSHKTYPASEEYYAEMMREYKYFESKGSIADFYSPDGFYAESQISVNYISRYRKALESRPPKTDLPKILSECGNIYFSFPLDFGSFRDIQRHRAVTQQMPLLGTQYGFERWYLCELPEVLQLRAAKLLGDQSRALSFLELDIGINKEVLQYYTAMGYRIPNRVTGGLPALVYLVELRATRFVHPTLRRRAKQMAEFLQNAFGKYGLVLHLDQDPDRFDVKRGEHDIQLKQSVS</sequence>
<dbReference type="EMBL" id="MHUT01000010">
    <property type="protein sequence ID" value="OHA81220.1"/>
    <property type="molecule type" value="Genomic_DNA"/>
</dbReference>
<organism evidence="1 2">
    <name type="scientific">Candidatus Yonathbacteria bacterium RIFCSPHIGHO2_02_FULL_44_14</name>
    <dbReference type="NCBI Taxonomy" id="1802724"/>
    <lineage>
        <taxon>Bacteria</taxon>
        <taxon>Candidatus Yonathiibacteriota</taxon>
    </lineage>
</organism>
<proteinExistence type="predicted"/>
<evidence type="ECO:0000313" key="1">
    <source>
        <dbReference type="EMBL" id="OHA81220.1"/>
    </source>
</evidence>
<dbReference type="SUPFAM" id="SSF69796">
    <property type="entry name" value="Thymidylate synthase-complementing protein Thy1"/>
    <property type="match status" value="2"/>
</dbReference>